<organism evidence="1 2">
    <name type="scientific">Tanacetum coccineum</name>
    <dbReference type="NCBI Taxonomy" id="301880"/>
    <lineage>
        <taxon>Eukaryota</taxon>
        <taxon>Viridiplantae</taxon>
        <taxon>Streptophyta</taxon>
        <taxon>Embryophyta</taxon>
        <taxon>Tracheophyta</taxon>
        <taxon>Spermatophyta</taxon>
        <taxon>Magnoliopsida</taxon>
        <taxon>eudicotyledons</taxon>
        <taxon>Gunneridae</taxon>
        <taxon>Pentapetalae</taxon>
        <taxon>asterids</taxon>
        <taxon>campanulids</taxon>
        <taxon>Asterales</taxon>
        <taxon>Asteraceae</taxon>
        <taxon>Asteroideae</taxon>
        <taxon>Anthemideae</taxon>
        <taxon>Anthemidinae</taxon>
        <taxon>Tanacetum</taxon>
    </lineage>
</organism>
<reference evidence="1" key="1">
    <citation type="journal article" date="2022" name="Int. J. Mol. Sci.">
        <title>Draft Genome of Tanacetum Coccineum: Genomic Comparison of Closely Related Tanacetum-Family Plants.</title>
        <authorList>
            <person name="Yamashiro T."/>
            <person name="Shiraishi A."/>
            <person name="Nakayama K."/>
            <person name="Satake H."/>
        </authorList>
    </citation>
    <scope>NUCLEOTIDE SEQUENCE</scope>
</reference>
<comment type="caution">
    <text evidence="1">The sequence shown here is derived from an EMBL/GenBank/DDBJ whole genome shotgun (WGS) entry which is preliminary data.</text>
</comment>
<sequence length="432" mass="47833">MAHGGNRPAPPVCRRGREVVRCRPSVLVIVAVVWVVPRGGPIAVKTRSCGALALPEACLEICLEAWSLLHLSSLASPLGKVPVLVILDFLAIVLSVGSTCALVLVIGGWSRLPHFQYQQSRSEMSIDYAFNLHDNETRAGKGCALHHWVHDVFLQYQISTPLEFDESKCGVLTTATKGDTFAREGSSSRKVPTNFALMALLCYKFLNFEVRVCRSKTSSHYKKNESVLCGRFKVLKRLGYNAVPPPYTGNFMPLKPDLSFYGLEEFVNEAIISEPTVKKPVVKNSKAKASEAKPKAVRKNNGALQEKTARKTVNHVEQNNTPRGNQRNWNNMMSQRLGSNFDMFNKSCYVCGSFDHLQDKNVNTARPKAVVNVVQGNNVNAVMASACWVWKPKTKVLDHVSKHNSASITLKKFDYIDAQGRSKSVMALGFPI</sequence>
<proteinExistence type="predicted"/>
<protein>
    <submittedName>
        <fullName evidence="1">Uncharacterized protein</fullName>
    </submittedName>
</protein>
<dbReference type="EMBL" id="BQNB010021739">
    <property type="protein sequence ID" value="GJU09571.1"/>
    <property type="molecule type" value="Genomic_DNA"/>
</dbReference>
<keyword evidence="2" id="KW-1185">Reference proteome</keyword>
<dbReference type="Proteomes" id="UP001151760">
    <property type="component" value="Unassembled WGS sequence"/>
</dbReference>
<evidence type="ECO:0000313" key="2">
    <source>
        <dbReference type="Proteomes" id="UP001151760"/>
    </source>
</evidence>
<name>A0ABQ5JB70_9ASTR</name>
<evidence type="ECO:0000313" key="1">
    <source>
        <dbReference type="EMBL" id="GJU09571.1"/>
    </source>
</evidence>
<reference evidence="1" key="2">
    <citation type="submission" date="2022-01" db="EMBL/GenBank/DDBJ databases">
        <authorList>
            <person name="Yamashiro T."/>
            <person name="Shiraishi A."/>
            <person name="Satake H."/>
            <person name="Nakayama K."/>
        </authorList>
    </citation>
    <scope>NUCLEOTIDE SEQUENCE</scope>
</reference>
<accession>A0ABQ5JB70</accession>
<gene>
    <name evidence="1" type="ORF">Tco_1131967</name>
</gene>